<sequence>MMRALMQRFRALMRRDIEAAVSTIAQPRYATIASVDPDNHAVKLAIQPEGVLSGWVPDGSAVYASGGYGIVAPPQIGDQVLCVHAHGDGDHPVVIARIFSTVDMPPVSGVTNKSVQPGEFGIFSPGGAWAHFVSDGSLHAAAPAGAFIAANTKITGTLTVTGNTVLQQNLEVDGDMDILGTAEGSGGNLVTKGNITDLSGSHGSVQDFRTTYDGHIHPGVQTGDGSTAKTLQTQ</sequence>
<evidence type="ECO:0000259" key="1">
    <source>
        <dbReference type="Pfam" id="PF04717"/>
    </source>
</evidence>
<organism evidence="2 3">
    <name type="scientific">Acidisoma cellulosilyticum</name>
    <dbReference type="NCBI Taxonomy" id="2802395"/>
    <lineage>
        <taxon>Bacteria</taxon>
        <taxon>Pseudomonadati</taxon>
        <taxon>Pseudomonadota</taxon>
        <taxon>Alphaproteobacteria</taxon>
        <taxon>Acetobacterales</taxon>
        <taxon>Acidocellaceae</taxon>
        <taxon>Acidisoma</taxon>
    </lineage>
</organism>
<dbReference type="Pfam" id="PF18946">
    <property type="entry name" value="Apex"/>
    <property type="match status" value="1"/>
</dbReference>
<feature type="domain" description="Gp5/Type VI secretion system Vgr protein OB-fold" evidence="1">
    <location>
        <begin position="55"/>
        <end position="98"/>
    </location>
</feature>
<proteinExistence type="predicted"/>
<dbReference type="Proteomes" id="UP000721844">
    <property type="component" value="Unassembled WGS sequence"/>
</dbReference>
<dbReference type="AlphaFoldDB" id="A0A964E4Q5"/>
<evidence type="ECO:0000313" key="3">
    <source>
        <dbReference type="Proteomes" id="UP000721844"/>
    </source>
</evidence>
<accession>A0A964E4Q5</accession>
<protein>
    <recommendedName>
        <fullName evidence="1">Gp5/Type VI secretion system Vgr protein OB-fold domain-containing protein</fullName>
    </recommendedName>
</protein>
<gene>
    <name evidence="2" type="ORF">ACELLULO517_15820</name>
</gene>
<dbReference type="InterPro" id="IPR037026">
    <property type="entry name" value="Vgr_OB-fold_dom_sf"/>
</dbReference>
<evidence type="ECO:0000313" key="2">
    <source>
        <dbReference type="EMBL" id="MCB8881716.1"/>
    </source>
</evidence>
<dbReference type="Gene3D" id="2.40.50.230">
    <property type="entry name" value="Gp5 N-terminal domain"/>
    <property type="match status" value="1"/>
</dbReference>
<dbReference type="InterPro" id="IPR006531">
    <property type="entry name" value="Gp5/Vgr_OB"/>
</dbReference>
<dbReference type="SUPFAM" id="SSF69255">
    <property type="entry name" value="gp5 N-terminal domain-like"/>
    <property type="match status" value="1"/>
</dbReference>
<comment type="caution">
    <text evidence="2">The sequence shown here is derived from an EMBL/GenBank/DDBJ whole genome shotgun (WGS) entry which is preliminary data.</text>
</comment>
<reference evidence="2 3" key="1">
    <citation type="journal article" date="2021" name="Microorganisms">
        <title>Acidisoma silvae sp. nov. and Acidisomacellulosilytica sp. nov., Two Acidophilic Bacteria Isolated from Decaying Wood, Hydrolyzing Cellulose and Producing Poly-3-hydroxybutyrate.</title>
        <authorList>
            <person name="Mieszkin S."/>
            <person name="Pouder E."/>
            <person name="Uroz S."/>
            <person name="Simon-Colin C."/>
            <person name="Alain K."/>
        </authorList>
    </citation>
    <scope>NUCLEOTIDE SEQUENCE [LARGE SCALE GENOMIC DNA]</scope>
    <source>
        <strain evidence="2 3">HW T5.17</strain>
    </source>
</reference>
<dbReference type="Pfam" id="PF04717">
    <property type="entry name" value="Phage_base_V"/>
    <property type="match status" value="1"/>
</dbReference>
<dbReference type="InterPro" id="IPR044033">
    <property type="entry name" value="GpV-like_apex"/>
</dbReference>
<dbReference type="RefSeq" id="WP_227308381.1">
    <property type="nucleotide sequence ID" value="NZ_JAESVA010000005.1"/>
</dbReference>
<keyword evidence="3" id="KW-1185">Reference proteome</keyword>
<name>A0A964E4Q5_9PROT</name>
<dbReference type="EMBL" id="JAESVA010000005">
    <property type="protein sequence ID" value="MCB8881716.1"/>
    <property type="molecule type" value="Genomic_DNA"/>
</dbReference>